<feature type="transmembrane region" description="Helical" evidence="3">
    <location>
        <begin position="7"/>
        <end position="27"/>
    </location>
</feature>
<feature type="domain" description="Multidrug resistance protein MdtA-like C-terminal permuted SH3" evidence="4">
    <location>
        <begin position="320"/>
        <end position="362"/>
    </location>
</feature>
<dbReference type="Gene3D" id="2.40.420.20">
    <property type="match status" value="1"/>
</dbReference>
<dbReference type="EMBL" id="CP050313">
    <property type="protein sequence ID" value="QIR14496.1"/>
    <property type="molecule type" value="Genomic_DNA"/>
</dbReference>
<comment type="similarity">
    <text evidence="1">Belongs to the membrane fusion protein (MFP) (TC 8.A.1) family.</text>
</comment>
<evidence type="ECO:0000313" key="6">
    <source>
        <dbReference type="Proteomes" id="UP000502608"/>
    </source>
</evidence>
<evidence type="ECO:0000259" key="4">
    <source>
        <dbReference type="Pfam" id="PF25967"/>
    </source>
</evidence>
<keyword evidence="3" id="KW-1133">Transmembrane helix</keyword>
<keyword evidence="3" id="KW-0812">Transmembrane</keyword>
<name>A0A6G9QJ09_9GAMM</name>
<dbReference type="RefSeq" id="WP_167677311.1">
    <property type="nucleotide sequence ID" value="NZ_CP050313.1"/>
</dbReference>
<dbReference type="GO" id="GO:1990281">
    <property type="term" value="C:efflux pump complex"/>
    <property type="evidence" value="ECO:0007669"/>
    <property type="project" value="TreeGrafter"/>
</dbReference>
<dbReference type="Gene3D" id="2.40.30.170">
    <property type="match status" value="1"/>
</dbReference>
<sequence length="399" mass="43159">MATTKQIILPIVVLTIGIGAFAGISALQKPPEEKPAIDTTPLVSIETIEYQPMTFSVSSYGVVNAKYTTDIIAQVSGEITYLDPAFVKGGFVKAGTVLAQIDDSDYQSDLLDAQANIATAKASLVQEKANAKVAELEWARITDSEPTDLSLRKPQLAQEIARLKSAEAGLQRATRNLERTIIRAPYDALIASREIGLASYVSKGTPIGTLLNTDIAEVRLPLADKEIQYLESKGVNANVTLVGNFAGSKHEWQAKIVRSEGVVDSKSRMTYLVAEVSDPYGLKSNSRELRYGTYVTANIEGARAGDVTIVPRHLIANGKVAILDEDNTLRYKDVTMLRQDGSNVVISGGLKNGMRLITSALDYPIEGMKLKLPQDKLLQSEPTDTSLEATVQLTMDSGE</sequence>
<dbReference type="InterPro" id="IPR006143">
    <property type="entry name" value="RND_pump_MFP"/>
</dbReference>
<dbReference type="PANTHER" id="PTHR30469:SF12">
    <property type="entry name" value="MULTIDRUG RESISTANCE PROTEIN MDTA"/>
    <property type="match status" value="1"/>
</dbReference>
<reference evidence="5 6" key="1">
    <citation type="submission" date="2020-03" db="EMBL/GenBank/DDBJ databases">
        <title>Complete genome sequence of Shewanella sp.</title>
        <authorList>
            <person name="Kim Y.-S."/>
            <person name="Kim S.-J."/>
            <person name="Jung H.-K."/>
            <person name="Kim K.-H."/>
        </authorList>
    </citation>
    <scope>NUCLEOTIDE SEQUENCE [LARGE SCALE GENOMIC DNA]</scope>
    <source>
        <strain evidence="5 6">PN3F2</strain>
    </source>
</reference>
<evidence type="ECO:0000313" key="5">
    <source>
        <dbReference type="EMBL" id="QIR14496.1"/>
    </source>
</evidence>
<keyword evidence="6" id="KW-1185">Reference proteome</keyword>
<evidence type="ECO:0000256" key="2">
    <source>
        <dbReference type="SAM" id="Coils"/>
    </source>
</evidence>
<proteinExistence type="inferred from homology"/>
<dbReference type="Gene3D" id="2.40.50.100">
    <property type="match status" value="1"/>
</dbReference>
<dbReference type="Proteomes" id="UP000502608">
    <property type="component" value="Chromosome"/>
</dbReference>
<accession>A0A6G9QJ09</accession>
<dbReference type="SUPFAM" id="SSF111369">
    <property type="entry name" value="HlyD-like secretion proteins"/>
    <property type="match status" value="1"/>
</dbReference>
<evidence type="ECO:0000256" key="1">
    <source>
        <dbReference type="ARBA" id="ARBA00009477"/>
    </source>
</evidence>
<protein>
    <submittedName>
        <fullName evidence="5">Efflux RND transporter periplasmic adaptor subunit</fullName>
    </submittedName>
</protein>
<feature type="coiled-coil region" evidence="2">
    <location>
        <begin position="156"/>
        <end position="183"/>
    </location>
</feature>
<dbReference type="PANTHER" id="PTHR30469">
    <property type="entry name" value="MULTIDRUG RESISTANCE PROTEIN MDTA"/>
    <property type="match status" value="1"/>
</dbReference>
<evidence type="ECO:0000256" key="3">
    <source>
        <dbReference type="SAM" id="Phobius"/>
    </source>
</evidence>
<dbReference type="AlphaFoldDB" id="A0A6G9QJ09"/>
<dbReference type="NCBIfam" id="TIGR01730">
    <property type="entry name" value="RND_mfp"/>
    <property type="match status" value="1"/>
</dbReference>
<gene>
    <name evidence="5" type="ORF">HBH39_08355</name>
</gene>
<dbReference type="KEGG" id="saes:HBH39_08355"/>
<dbReference type="InterPro" id="IPR058627">
    <property type="entry name" value="MdtA-like_C"/>
</dbReference>
<dbReference type="Gene3D" id="1.10.287.470">
    <property type="entry name" value="Helix hairpin bin"/>
    <property type="match status" value="1"/>
</dbReference>
<dbReference type="Pfam" id="PF25967">
    <property type="entry name" value="RND-MFP_C"/>
    <property type="match status" value="1"/>
</dbReference>
<keyword evidence="2" id="KW-0175">Coiled coil</keyword>
<dbReference type="GO" id="GO:0015562">
    <property type="term" value="F:efflux transmembrane transporter activity"/>
    <property type="evidence" value="ECO:0007669"/>
    <property type="project" value="TreeGrafter"/>
</dbReference>
<keyword evidence="3" id="KW-0472">Membrane</keyword>
<organism evidence="5 6">
    <name type="scientific">Shewanella aestuarii</name>
    <dbReference type="NCBI Taxonomy" id="1028752"/>
    <lineage>
        <taxon>Bacteria</taxon>
        <taxon>Pseudomonadati</taxon>
        <taxon>Pseudomonadota</taxon>
        <taxon>Gammaproteobacteria</taxon>
        <taxon>Alteromonadales</taxon>
        <taxon>Shewanellaceae</taxon>
        <taxon>Shewanella</taxon>
    </lineage>
</organism>